<name>A0A9P4GGC9_9PLEO</name>
<protein>
    <submittedName>
        <fullName evidence="1">Uncharacterized protein</fullName>
    </submittedName>
</protein>
<dbReference type="OrthoDB" id="3782360at2759"/>
<sequence>MNQEQANRIVGAIRTLDSSVKLLQNELNNRLDNVERRLTNSERTIVRTVGPNAVPAVPSFSDAPSIYQPTPPPPPPVYGPPPASHGYVQTPPQNANALPAPRTVGSRLNASFLPYAMEMIGACGAPTYSVNCFRDDHYRWCRVHQRPILKPHNKCGRAYDGCSQVKWEHHINWNILVQQSYAAGYLGKKGVHGLDEVLFPRNLYPQKYNAQGWYTG</sequence>
<accession>A0A9P4GGC9</accession>
<organism evidence="1 2">
    <name type="scientific">Cucurbitaria berberidis CBS 394.84</name>
    <dbReference type="NCBI Taxonomy" id="1168544"/>
    <lineage>
        <taxon>Eukaryota</taxon>
        <taxon>Fungi</taxon>
        <taxon>Dikarya</taxon>
        <taxon>Ascomycota</taxon>
        <taxon>Pezizomycotina</taxon>
        <taxon>Dothideomycetes</taxon>
        <taxon>Pleosporomycetidae</taxon>
        <taxon>Pleosporales</taxon>
        <taxon>Pleosporineae</taxon>
        <taxon>Cucurbitariaceae</taxon>
        <taxon>Cucurbitaria</taxon>
    </lineage>
</organism>
<dbReference type="RefSeq" id="XP_040788146.1">
    <property type="nucleotide sequence ID" value="XM_040936035.1"/>
</dbReference>
<keyword evidence="2" id="KW-1185">Reference proteome</keyword>
<reference evidence="1" key="1">
    <citation type="submission" date="2020-01" db="EMBL/GenBank/DDBJ databases">
        <authorList>
            <consortium name="DOE Joint Genome Institute"/>
            <person name="Haridas S."/>
            <person name="Albert R."/>
            <person name="Binder M."/>
            <person name="Bloem J."/>
            <person name="Labutti K."/>
            <person name="Salamov A."/>
            <person name="Andreopoulos B."/>
            <person name="Baker S.E."/>
            <person name="Barry K."/>
            <person name="Bills G."/>
            <person name="Bluhm B.H."/>
            <person name="Cannon C."/>
            <person name="Castanera R."/>
            <person name="Culley D.E."/>
            <person name="Daum C."/>
            <person name="Ezra D."/>
            <person name="Gonzalez J.B."/>
            <person name="Henrissat B."/>
            <person name="Kuo A."/>
            <person name="Liang C."/>
            <person name="Lipzen A."/>
            <person name="Lutzoni F."/>
            <person name="Magnuson J."/>
            <person name="Mondo S."/>
            <person name="Nolan M."/>
            <person name="Ohm R."/>
            <person name="Pangilinan J."/>
            <person name="Park H.-J."/>
            <person name="Ramirez L."/>
            <person name="Alfaro M."/>
            <person name="Sun H."/>
            <person name="Tritt A."/>
            <person name="Yoshinaga Y."/>
            <person name="Zwiers L.-H."/>
            <person name="Turgeon B.G."/>
            <person name="Goodwin S.B."/>
            <person name="Spatafora J.W."/>
            <person name="Crous P.W."/>
            <person name="Grigoriev I.V."/>
        </authorList>
    </citation>
    <scope>NUCLEOTIDE SEQUENCE</scope>
    <source>
        <strain evidence="1">CBS 394.84</strain>
    </source>
</reference>
<proteinExistence type="predicted"/>
<dbReference type="Proteomes" id="UP000800039">
    <property type="component" value="Unassembled WGS sequence"/>
</dbReference>
<evidence type="ECO:0000313" key="1">
    <source>
        <dbReference type="EMBL" id="KAF1845583.1"/>
    </source>
</evidence>
<dbReference type="GeneID" id="63853286"/>
<dbReference type="EMBL" id="ML976616">
    <property type="protein sequence ID" value="KAF1845583.1"/>
    <property type="molecule type" value="Genomic_DNA"/>
</dbReference>
<dbReference type="AlphaFoldDB" id="A0A9P4GGC9"/>
<evidence type="ECO:0000313" key="2">
    <source>
        <dbReference type="Proteomes" id="UP000800039"/>
    </source>
</evidence>
<gene>
    <name evidence="1" type="ORF">K460DRAFT_395211</name>
</gene>
<comment type="caution">
    <text evidence="1">The sequence shown here is derived from an EMBL/GenBank/DDBJ whole genome shotgun (WGS) entry which is preliminary data.</text>
</comment>